<protein>
    <submittedName>
        <fullName evidence="1">FHY3/FAR1 family protein</fullName>
    </submittedName>
</protein>
<organism evidence="1 2">
    <name type="scientific">Dioscorea alata</name>
    <name type="common">Purple yam</name>
    <dbReference type="NCBI Taxonomy" id="55571"/>
    <lineage>
        <taxon>Eukaryota</taxon>
        <taxon>Viridiplantae</taxon>
        <taxon>Streptophyta</taxon>
        <taxon>Embryophyta</taxon>
        <taxon>Tracheophyta</taxon>
        <taxon>Spermatophyta</taxon>
        <taxon>Magnoliopsida</taxon>
        <taxon>Liliopsida</taxon>
        <taxon>Dioscoreales</taxon>
        <taxon>Dioscoreaceae</taxon>
        <taxon>Dioscorea</taxon>
    </lineage>
</organism>
<evidence type="ECO:0000313" key="1">
    <source>
        <dbReference type="EMBL" id="KAH7653096.1"/>
    </source>
</evidence>
<dbReference type="EMBL" id="CM037029">
    <property type="protein sequence ID" value="KAH7653096.1"/>
    <property type="molecule type" value="Genomic_DNA"/>
</dbReference>
<comment type="caution">
    <text evidence="1">The sequence shown here is derived from an EMBL/GenBank/DDBJ whole genome shotgun (WGS) entry which is preliminary data.</text>
</comment>
<name>A0ACB7TYG8_DIOAL</name>
<sequence>MVELEHVSFEPSKNGAEAGTCSLETLNKEREKILQSEDSLHGKVVPKARMILNSEKEVYNLYIEFARQEGFGITKRSTRSGEDGKLKYYTLSCVRCGKRISTAKNDFNPRLSTKMNCQAKINVIIGNDGRCTISNVNLEHNHTLSPHKSRFQKCNKKMDGYVKMRLELNDQAGIGLSKNFHSLAVESGGYENLTYTEKDCRNYIEKARQLRLGVGDAEALGNYFSRMHQRNSNFFYMVL</sequence>
<reference evidence="2" key="1">
    <citation type="journal article" date="2022" name="Nat. Commun.">
        <title>Chromosome evolution and the genetic basis of agronomically important traits in greater yam.</title>
        <authorList>
            <person name="Bredeson J.V."/>
            <person name="Lyons J.B."/>
            <person name="Oniyinde I.O."/>
            <person name="Okereke N.R."/>
            <person name="Kolade O."/>
            <person name="Nnabue I."/>
            <person name="Nwadili C.O."/>
            <person name="Hribova E."/>
            <person name="Parker M."/>
            <person name="Nwogha J."/>
            <person name="Shu S."/>
            <person name="Carlson J."/>
            <person name="Kariba R."/>
            <person name="Muthemba S."/>
            <person name="Knop K."/>
            <person name="Barton G.J."/>
            <person name="Sherwood A.V."/>
            <person name="Lopez-Montes A."/>
            <person name="Asiedu R."/>
            <person name="Jamnadass R."/>
            <person name="Muchugi A."/>
            <person name="Goodstein D."/>
            <person name="Egesi C.N."/>
            <person name="Featherston J."/>
            <person name="Asfaw A."/>
            <person name="Simpson G.G."/>
            <person name="Dolezel J."/>
            <person name="Hendre P.S."/>
            <person name="Van Deynze A."/>
            <person name="Kumar P.L."/>
            <person name="Obidiegwu J.E."/>
            <person name="Bhattacharjee R."/>
            <person name="Rokhsar D.S."/>
        </authorList>
    </citation>
    <scope>NUCLEOTIDE SEQUENCE [LARGE SCALE GENOMIC DNA]</scope>
    <source>
        <strain evidence="2">cv. TDa95/00328</strain>
    </source>
</reference>
<evidence type="ECO:0000313" key="2">
    <source>
        <dbReference type="Proteomes" id="UP000827976"/>
    </source>
</evidence>
<accession>A0ACB7TYG8</accession>
<dbReference type="Proteomes" id="UP000827976">
    <property type="component" value="Chromosome 19"/>
</dbReference>
<keyword evidence="2" id="KW-1185">Reference proteome</keyword>
<gene>
    <name evidence="1" type="ORF">IHE45_19G060500</name>
</gene>
<proteinExistence type="predicted"/>